<protein>
    <submittedName>
        <fullName evidence="2">PHP domain-containing protein</fullName>
    </submittedName>
</protein>
<evidence type="ECO:0000259" key="1">
    <source>
        <dbReference type="SMART" id="SM00481"/>
    </source>
</evidence>
<evidence type="ECO:0000313" key="2">
    <source>
        <dbReference type="EMBL" id="MTU43204.1"/>
    </source>
</evidence>
<dbReference type="SUPFAM" id="SSF89550">
    <property type="entry name" value="PHP domain-like"/>
    <property type="match status" value="1"/>
</dbReference>
<dbReference type="Pfam" id="PF02811">
    <property type="entry name" value="PHP"/>
    <property type="match status" value="1"/>
</dbReference>
<dbReference type="AlphaFoldDB" id="A0A6I3S005"/>
<gene>
    <name evidence="2" type="ORF">GMD42_06125</name>
</gene>
<dbReference type="RefSeq" id="WP_021868519.1">
    <property type="nucleotide sequence ID" value="NZ_CALXOM010000037.1"/>
</dbReference>
<sequence length="281" mass="31419">MKQIKRADLHMHSTFSDGVEEPEELVIRAKNNGVELISLTDHDETGGLERMKAAAAQHGLQFVNGVEISADYGEVSIHVVGLDFDPEDEMLQALLGRIRANRFERAVQMAEKLERLGMKGVWEGVLEIVTNPRLIGRPHFAAWLAQNGYVEDYNASFSKYLSRGKPGYVERAKTSIHEATSAILKAKGIPVLAHPGRYKLNEWEFDSMFKEFTEAGGHAIEVTTGSHTPGQNLLFCDFAQSRNLWASTGSDFHRSMNRCEPGLQGDLPRTVEPVWNHFRAS</sequence>
<dbReference type="PANTHER" id="PTHR42924">
    <property type="entry name" value="EXONUCLEASE"/>
    <property type="match status" value="1"/>
</dbReference>
<dbReference type="InterPro" id="IPR016195">
    <property type="entry name" value="Pol/histidinol_Pase-like"/>
</dbReference>
<dbReference type="EMBL" id="WNCL01000014">
    <property type="protein sequence ID" value="MTU43204.1"/>
    <property type="molecule type" value="Genomic_DNA"/>
</dbReference>
<dbReference type="Gene3D" id="1.10.150.650">
    <property type="match status" value="1"/>
</dbReference>
<dbReference type="Proteomes" id="UP000462362">
    <property type="component" value="Unassembled WGS sequence"/>
</dbReference>
<dbReference type="SMART" id="SM00481">
    <property type="entry name" value="POLIIIAc"/>
    <property type="match status" value="1"/>
</dbReference>
<dbReference type="GO" id="GO:0004534">
    <property type="term" value="F:5'-3' RNA exonuclease activity"/>
    <property type="evidence" value="ECO:0007669"/>
    <property type="project" value="TreeGrafter"/>
</dbReference>
<organism evidence="2 3">
    <name type="scientific">Parasutterella excrementihominis</name>
    <dbReference type="NCBI Taxonomy" id="487175"/>
    <lineage>
        <taxon>Bacteria</taxon>
        <taxon>Pseudomonadati</taxon>
        <taxon>Pseudomonadota</taxon>
        <taxon>Betaproteobacteria</taxon>
        <taxon>Burkholderiales</taxon>
        <taxon>Sutterellaceae</taxon>
        <taxon>Parasutterella</taxon>
    </lineage>
</organism>
<proteinExistence type="predicted"/>
<dbReference type="PANTHER" id="PTHR42924:SF3">
    <property type="entry name" value="POLYMERASE_HISTIDINOL PHOSPHATASE N-TERMINAL DOMAIN-CONTAINING PROTEIN"/>
    <property type="match status" value="1"/>
</dbReference>
<dbReference type="CDD" id="cd07438">
    <property type="entry name" value="PHP_HisPPase_AMP"/>
    <property type="match status" value="1"/>
</dbReference>
<comment type="caution">
    <text evidence="2">The sequence shown here is derived from an EMBL/GenBank/DDBJ whole genome shotgun (WGS) entry which is preliminary data.</text>
</comment>
<dbReference type="Gene3D" id="3.20.20.140">
    <property type="entry name" value="Metal-dependent hydrolases"/>
    <property type="match status" value="1"/>
</dbReference>
<evidence type="ECO:0000313" key="3">
    <source>
        <dbReference type="Proteomes" id="UP000462362"/>
    </source>
</evidence>
<feature type="domain" description="Polymerase/histidinol phosphatase N-terminal" evidence="1">
    <location>
        <begin position="7"/>
        <end position="72"/>
    </location>
</feature>
<dbReference type="InterPro" id="IPR052018">
    <property type="entry name" value="PHP_domain"/>
</dbReference>
<dbReference type="InterPro" id="IPR003141">
    <property type="entry name" value="Pol/His_phosphatase_N"/>
</dbReference>
<reference evidence="2 3" key="1">
    <citation type="journal article" date="2019" name="Nat. Med.">
        <title>A library of human gut bacterial isolates paired with longitudinal multiomics data enables mechanistic microbiome research.</title>
        <authorList>
            <person name="Poyet M."/>
            <person name="Groussin M."/>
            <person name="Gibbons S.M."/>
            <person name="Avila-Pacheco J."/>
            <person name="Jiang X."/>
            <person name="Kearney S.M."/>
            <person name="Perrotta A.R."/>
            <person name="Berdy B."/>
            <person name="Zhao S."/>
            <person name="Lieberman T.D."/>
            <person name="Swanson P.K."/>
            <person name="Smith M."/>
            <person name="Roesemann S."/>
            <person name="Alexander J.E."/>
            <person name="Rich S.A."/>
            <person name="Livny J."/>
            <person name="Vlamakis H."/>
            <person name="Clish C."/>
            <person name="Bullock K."/>
            <person name="Deik A."/>
            <person name="Scott J."/>
            <person name="Pierce K.A."/>
            <person name="Xavier R.J."/>
            <person name="Alm E.J."/>
        </authorList>
    </citation>
    <scope>NUCLEOTIDE SEQUENCE [LARGE SCALE GENOMIC DNA]</scope>
    <source>
        <strain evidence="2 3">BIOML-A2</strain>
    </source>
</reference>
<dbReference type="InterPro" id="IPR004013">
    <property type="entry name" value="PHP_dom"/>
</dbReference>
<dbReference type="GO" id="GO:0035312">
    <property type="term" value="F:5'-3' DNA exonuclease activity"/>
    <property type="evidence" value="ECO:0007669"/>
    <property type="project" value="TreeGrafter"/>
</dbReference>
<accession>A0A6I3S005</accession>
<name>A0A6I3S005_9BURK</name>